<dbReference type="GO" id="GO:1904047">
    <property type="term" value="F:S-adenosyl-L-methionine binding"/>
    <property type="evidence" value="ECO:0007669"/>
    <property type="project" value="TreeGrafter"/>
</dbReference>
<evidence type="ECO:0000256" key="4">
    <source>
        <dbReference type="ARBA" id="ARBA00022691"/>
    </source>
</evidence>
<evidence type="ECO:0000313" key="11">
    <source>
        <dbReference type="Proteomes" id="UP000737113"/>
    </source>
</evidence>
<comment type="catalytic activity">
    <reaction evidence="7 9">
        <text>a 2'-deoxyadenosine in DNA + S-adenosyl-L-methionine = an N(6)-methyl-2'-deoxyadenosine in DNA + S-adenosyl-L-homocysteine + H(+)</text>
        <dbReference type="Rhea" id="RHEA:15197"/>
        <dbReference type="Rhea" id="RHEA-COMP:12418"/>
        <dbReference type="Rhea" id="RHEA-COMP:12419"/>
        <dbReference type="ChEBI" id="CHEBI:15378"/>
        <dbReference type="ChEBI" id="CHEBI:57856"/>
        <dbReference type="ChEBI" id="CHEBI:59789"/>
        <dbReference type="ChEBI" id="CHEBI:90615"/>
        <dbReference type="ChEBI" id="CHEBI:90616"/>
        <dbReference type="EC" id="2.1.1.72"/>
    </reaction>
</comment>
<dbReference type="InterPro" id="IPR012327">
    <property type="entry name" value="MeTrfase_D12"/>
</dbReference>
<gene>
    <name evidence="10" type="ORF">HC757_07885</name>
</gene>
<evidence type="ECO:0000256" key="2">
    <source>
        <dbReference type="ARBA" id="ARBA00022603"/>
    </source>
</evidence>
<keyword evidence="3 9" id="KW-0808">Transferase</keyword>
<name>A0A972JL61_9GAMM</name>
<dbReference type="Proteomes" id="UP000737113">
    <property type="component" value="Unassembled WGS sequence"/>
</dbReference>
<accession>A0A972JL61</accession>
<protein>
    <recommendedName>
        <fullName evidence="9">Site-specific DNA-methyltransferase (adenine-specific)</fullName>
        <ecNumber evidence="9">2.1.1.72</ecNumber>
    </recommendedName>
</protein>
<reference evidence="10" key="1">
    <citation type="submission" date="2020-04" db="EMBL/GenBank/DDBJ databases">
        <title>Description of Shewanella salipaludis sp. nov., isolated from a salt marsh.</title>
        <authorList>
            <person name="Park S."/>
            <person name="Yoon J.-H."/>
        </authorList>
    </citation>
    <scope>NUCLEOTIDE SEQUENCE</scope>
    <source>
        <strain evidence="10">SHSM-M6</strain>
    </source>
</reference>
<dbReference type="GO" id="GO:0043565">
    <property type="term" value="F:sequence-specific DNA binding"/>
    <property type="evidence" value="ECO:0007669"/>
    <property type="project" value="TreeGrafter"/>
</dbReference>
<feature type="binding site" evidence="8">
    <location>
        <position position="182"/>
    </location>
    <ligand>
        <name>S-adenosyl-L-methionine</name>
        <dbReference type="ChEBI" id="CHEBI:59789"/>
    </ligand>
</feature>
<dbReference type="PANTHER" id="PTHR30481">
    <property type="entry name" value="DNA ADENINE METHYLASE"/>
    <property type="match status" value="1"/>
</dbReference>
<dbReference type="AlphaFoldDB" id="A0A972JL61"/>
<dbReference type="GO" id="GO:0006260">
    <property type="term" value="P:DNA replication"/>
    <property type="evidence" value="ECO:0007669"/>
    <property type="project" value="UniProtKB-KW"/>
</dbReference>
<feature type="binding site" evidence="8">
    <location>
        <position position="11"/>
    </location>
    <ligand>
        <name>S-adenosyl-L-methionine</name>
        <dbReference type="ChEBI" id="CHEBI:59789"/>
    </ligand>
</feature>
<organism evidence="10 11">
    <name type="scientific">Shewanella salipaludis</name>
    <dbReference type="NCBI Taxonomy" id="2723052"/>
    <lineage>
        <taxon>Bacteria</taxon>
        <taxon>Pseudomonadati</taxon>
        <taxon>Pseudomonadota</taxon>
        <taxon>Gammaproteobacteria</taxon>
        <taxon>Alteromonadales</taxon>
        <taxon>Shewanellaceae</taxon>
        <taxon>Shewanella</taxon>
    </lineage>
</organism>
<dbReference type="Gene3D" id="1.10.1020.10">
    <property type="entry name" value="Adenine-specific Methyltransferase, Domain 2"/>
    <property type="match status" value="1"/>
</dbReference>
<dbReference type="GO" id="GO:0032259">
    <property type="term" value="P:methylation"/>
    <property type="evidence" value="ECO:0007669"/>
    <property type="project" value="UniProtKB-KW"/>
</dbReference>
<evidence type="ECO:0000256" key="1">
    <source>
        <dbReference type="ARBA" id="ARBA00006594"/>
    </source>
</evidence>
<evidence type="ECO:0000256" key="6">
    <source>
        <dbReference type="ARBA" id="ARBA00023125"/>
    </source>
</evidence>
<evidence type="ECO:0000256" key="7">
    <source>
        <dbReference type="ARBA" id="ARBA00047942"/>
    </source>
</evidence>
<dbReference type="NCBIfam" id="TIGR00571">
    <property type="entry name" value="dam"/>
    <property type="match status" value="1"/>
</dbReference>
<dbReference type="RefSeq" id="WP_169563779.1">
    <property type="nucleotide sequence ID" value="NZ_JAAXYH010000004.1"/>
</dbReference>
<feature type="binding site" evidence="8">
    <location>
        <position position="15"/>
    </location>
    <ligand>
        <name>S-adenosyl-L-methionine</name>
        <dbReference type="ChEBI" id="CHEBI:59789"/>
    </ligand>
</feature>
<dbReference type="EC" id="2.1.1.72" evidence="9"/>
<keyword evidence="5" id="KW-0235">DNA replication</keyword>
<dbReference type="InterPro" id="IPR029063">
    <property type="entry name" value="SAM-dependent_MTases_sf"/>
</dbReference>
<dbReference type="Pfam" id="PF02086">
    <property type="entry name" value="MethyltransfD12"/>
    <property type="match status" value="1"/>
</dbReference>
<dbReference type="Gene3D" id="3.40.50.150">
    <property type="entry name" value="Vaccinia Virus protein VP39"/>
    <property type="match status" value="1"/>
</dbReference>
<dbReference type="PROSITE" id="PS00092">
    <property type="entry name" value="N6_MTASE"/>
    <property type="match status" value="1"/>
</dbReference>
<evidence type="ECO:0000256" key="8">
    <source>
        <dbReference type="PIRSR" id="PIRSR000398-1"/>
    </source>
</evidence>
<dbReference type="GO" id="GO:0006298">
    <property type="term" value="P:mismatch repair"/>
    <property type="evidence" value="ECO:0007669"/>
    <property type="project" value="TreeGrafter"/>
</dbReference>
<comment type="caution">
    <text evidence="10">The sequence shown here is derived from an EMBL/GenBank/DDBJ whole genome shotgun (WGS) entry which is preliminary data.</text>
</comment>
<evidence type="ECO:0000256" key="3">
    <source>
        <dbReference type="ARBA" id="ARBA00022679"/>
    </source>
</evidence>
<dbReference type="FunFam" id="1.10.1020.10:FF:000001">
    <property type="entry name" value="Site-specific DNA-methyltransferase (adenine-specific)"/>
    <property type="match status" value="1"/>
</dbReference>
<feature type="binding site" evidence="8">
    <location>
        <position position="55"/>
    </location>
    <ligand>
        <name>S-adenosyl-L-methionine</name>
        <dbReference type="ChEBI" id="CHEBI:59789"/>
    </ligand>
</feature>
<dbReference type="PANTHER" id="PTHR30481:SF3">
    <property type="entry name" value="DNA ADENINE METHYLASE"/>
    <property type="match status" value="1"/>
</dbReference>
<dbReference type="GO" id="GO:0009007">
    <property type="term" value="F:site-specific DNA-methyltransferase (adenine-specific) activity"/>
    <property type="evidence" value="ECO:0007669"/>
    <property type="project" value="UniProtKB-UniRule"/>
</dbReference>
<evidence type="ECO:0000313" key="10">
    <source>
        <dbReference type="EMBL" id="NMH65092.1"/>
    </source>
</evidence>
<proteinExistence type="inferred from homology"/>
<dbReference type="GO" id="GO:0009307">
    <property type="term" value="P:DNA restriction-modification system"/>
    <property type="evidence" value="ECO:0007669"/>
    <property type="project" value="InterPro"/>
</dbReference>
<dbReference type="InterPro" id="IPR002052">
    <property type="entry name" value="DNA_methylase_N6_adenine_CS"/>
</dbReference>
<sequence length="292" mass="33247">MSKKQRAFLKWAGGKFKLVDALADYLPRGERLVEPFVGAGSVFLNTDYPSYLLCDINQDLINLYQIVQRRPQAYIDAAKALFVAEMNDKEAYYRIRDGFNRSKDPFTRSVYFLYLNRHGFNGLCRYNRKGGFNVPFGSYKKPYFPEQEIWAFSEKAQKAEFRCIGYEEAFGMTRLGDVIYCDPPYAPLSTTASFTTYVGAGFSLDDQALLARKSRHTALDRGIPVLISNHDIPLTRELYHGARLGKIQVQRNISQNGGGRNKVDELMALYDKAYYLEEEPAGVESPIESRVG</sequence>
<keyword evidence="11" id="KW-1185">Reference proteome</keyword>
<evidence type="ECO:0000256" key="9">
    <source>
        <dbReference type="RuleBase" id="RU361257"/>
    </source>
</evidence>
<dbReference type="EMBL" id="JAAXYH010000004">
    <property type="protein sequence ID" value="NMH65092.1"/>
    <property type="molecule type" value="Genomic_DNA"/>
</dbReference>
<dbReference type="InterPro" id="IPR023095">
    <property type="entry name" value="Ade_MeTrfase_dom_2"/>
</dbReference>
<dbReference type="PIRSF" id="PIRSF000398">
    <property type="entry name" value="M_m6A_EcoRV"/>
    <property type="match status" value="1"/>
</dbReference>
<keyword evidence="2 9" id="KW-0489">Methyltransferase</keyword>
<comment type="similarity">
    <text evidence="1 9">Belongs to the N(4)/N(6)-methyltransferase family.</text>
</comment>
<keyword evidence="6" id="KW-0238">DNA-binding</keyword>
<dbReference type="InterPro" id="IPR012263">
    <property type="entry name" value="M_m6A_EcoRV"/>
</dbReference>
<keyword evidence="4 9" id="KW-0949">S-adenosyl-L-methionine</keyword>
<evidence type="ECO:0000256" key="5">
    <source>
        <dbReference type="ARBA" id="ARBA00022705"/>
    </source>
</evidence>
<dbReference type="SUPFAM" id="SSF53335">
    <property type="entry name" value="S-adenosyl-L-methionine-dependent methyltransferases"/>
    <property type="match status" value="1"/>
</dbReference>
<dbReference type="PRINTS" id="PR00505">
    <property type="entry name" value="D12N6MTFRASE"/>
</dbReference>